<dbReference type="InterPro" id="IPR000477">
    <property type="entry name" value="RT_dom"/>
</dbReference>
<evidence type="ECO:0000313" key="2">
    <source>
        <dbReference type="EMBL" id="CAL5991965.1"/>
    </source>
</evidence>
<gene>
    <name evidence="2" type="ORF">HINF_LOCUS12349</name>
</gene>
<dbReference type="EMBL" id="CAXDID020000028">
    <property type="protein sequence ID" value="CAL5991965.1"/>
    <property type="molecule type" value="Genomic_DNA"/>
</dbReference>
<evidence type="ECO:0000259" key="1">
    <source>
        <dbReference type="PROSITE" id="PS50878"/>
    </source>
</evidence>
<protein>
    <submittedName>
        <fullName evidence="2">Reverse_transcriptase (RNA-dependent DNA polymerase)</fullName>
    </submittedName>
</protein>
<feature type="domain" description="Reverse transcriptase" evidence="1">
    <location>
        <begin position="149"/>
        <end position="382"/>
    </location>
</feature>
<evidence type="ECO:0000313" key="3">
    <source>
        <dbReference type="Proteomes" id="UP001642409"/>
    </source>
</evidence>
<dbReference type="Pfam" id="PF00078">
    <property type="entry name" value="RVT_1"/>
    <property type="match status" value="1"/>
</dbReference>
<dbReference type="Proteomes" id="UP001642409">
    <property type="component" value="Unassembled WGS sequence"/>
</dbReference>
<dbReference type="InterPro" id="IPR043502">
    <property type="entry name" value="DNA/RNA_pol_sf"/>
</dbReference>
<accession>A0ABP1HH38</accession>
<name>A0ABP1HH38_9EUKA</name>
<keyword evidence="3" id="KW-1185">Reference proteome</keyword>
<dbReference type="SUPFAM" id="SSF56672">
    <property type="entry name" value="DNA/RNA polymerases"/>
    <property type="match status" value="1"/>
</dbReference>
<reference evidence="2 3" key="1">
    <citation type="submission" date="2024-07" db="EMBL/GenBank/DDBJ databases">
        <authorList>
            <person name="Akdeniz Z."/>
        </authorList>
    </citation>
    <scope>NUCLEOTIDE SEQUENCE [LARGE SCALE GENOMIC DNA]</scope>
</reference>
<proteinExistence type="predicted"/>
<comment type="caution">
    <text evidence="2">The sequence shown here is derived from an EMBL/GenBank/DDBJ whole genome shotgun (WGS) entry which is preliminary data.</text>
</comment>
<dbReference type="PROSITE" id="PS50878">
    <property type="entry name" value="RT_POL"/>
    <property type="match status" value="1"/>
</dbReference>
<organism evidence="2 3">
    <name type="scientific">Hexamita inflata</name>
    <dbReference type="NCBI Taxonomy" id="28002"/>
    <lineage>
        <taxon>Eukaryota</taxon>
        <taxon>Metamonada</taxon>
        <taxon>Diplomonadida</taxon>
        <taxon>Hexamitidae</taxon>
        <taxon>Hexamitinae</taxon>
        <taxon>Hexamita</taxon>
    </lineage>
</organism>
<sequence length="399" mass="46830">MHYRIQRISWQCYQFQHYISIQILFVCFQFRTQCLKLQHALNDFALLYYHIQQVQYNDGVAKQRKVVLYYTHASNYHLLMEKYYLLLQQLSNDQFSSSNVLIILQIQQYFDTRSKLPYISQYNRPLTILQFLKKQCKHFRAFHPEAVCTLNQGPWQKVVTYQQQMQIVINQKLINYNLLKTRPIACAEQLLNVLHRIVKRRIQKDLVIDPNQYVNQACGQLQAKFKVAQAIKNTIINFDVKSAFNSLRHDILARNLNGNNIGPATHKYIMYATKARWSDHVKDIKVGVSLSCPLAMHLFASVISELIYRINQKPTNEERFMVAIGYADDILIMVTPGREKDAVRTAMVEYERLKLEVNTNKTSSNDKTQLRNCHIPWARIRSGCETIDGSNTCKRTRKN</sequence>